<dbReference type="AlphaFoldDB" id="A0AA88N5E6"/>
<keyword evidence="2" id="KW-1185">Reference proteome</keyword>
<dbReference type="EMBL" id="JAVHJS010000008">
    <property type="protein sequence ID" value="KAK2850363.1"/>
    <property type="molecule type" value="Genomic_DNA"/>
</dbReference>
<proteinExistence type="predicted"/>
<evidence type="ECO:0000313" key="1">
    <source>
        <dbReference type="EMBL" id="KAK2850363.1"/>
    </source>
</evidence>
<comment type="caution">
    <text evidence="1">The sequence shown here is derived from an EMBL/GenBank/DDBJ whole genome shotgun (WGS) entry which is preliminary data.</text>
</comment>
<protein>
    <submittedName>
        <fullName evidence="1">Uncharacterized protein</fullName>
    </submittedName>
</protein>
<name>A0AA88N5E6_TACVA</name>
<gene>
    <name evidence="1" type="ORF">Q7C36_009146</name>
</gene>
<reference evidence="1" key="1">
    <citation type="submission" date="2023-08" db="EMBL/GenBank/DDBJ databases">
        <title>Pelteobagrus vachellii genome.</title>
        <authorList>
            <person name="Liu H."/>
        </authorList>
    </citation>
    <scope>NUCLEOTIDE SEQUENCE</scope>
    <source>
        <strain evidence="1">PRFRI_2022a</strain>
        <tissue evidence="1">Muscle</tissue>
    </source>
</reference>
<dbReference type="Proteomes" id="UP001187315">
    <property type="component" value="Unassembled WGS sequence"/>
</dbReference>
<accession>A0AA88N5E6</accession>
<organism evidence="1 2">
    <name type="scientific">Tachysurus vachellii</name>
    <name type="common">Darkbarbel catfish</name>
    <name type="synonym">Pelteobagrus vachellii</name>
    <dbReference type="NCBI Taxonomy" id="175792"/>
    <lineage>
        <taxon>Eukaryota</taxon>
        <taxon>Metazoa</taxon>
        <taxon>Chordata</taxon>
        <taxon>Craniata</taxon>
        <taxon>Vertebrata</taxon>
        <taxon>Euteleostomi</taxon>
        <taxon>Actinopterygii</taxon>
        <taxon>Neopterygii</taxon>
        <taxon>Teleostei</taxon>
        <taxon>Ostariophysi</taxon>
        <taxon>Siluriformes</taxon>
        <taxon>Bagridae</taxon>
        <taxon>Tachysurus</taxon>
    </lineage>
</organism>
<sequence>MGNKICRKNEPFFCFLLSVAESSDIMPNIGIDDSLLKYSGLNSAAELDNSVKQTLMDMGRRSPDFLGSLGSDLAAFDAVPNAVGLGALVLSLVLEFTIRALDKQEKEDSTFDVVRRVFAEEKASGVRDSMEEYLKRLAMYLHQPTEMLEETNRLEKQLSEQLTCLKNSMLHDKKMSSRSMKHWTNGAAFHLQMLIHAARRKLQNTTKDEEKLKVHVASIITVLNRYQYDLQELLKLYKIYKNSTIKLFYKPSSYMMEVVAGYAWVIKDNELRKQTVVYCGEEMVGTSDAYIDYMFDHWSLIKQLNRYFDELKDNLQELITQNFEFNMQKVLPVSDNHSAL</sequence>
<evidence type="ECO:0000313" key="2">
    <source>
        <dbReference type="Proteomes" id="UP001187315"/>
    </source>
</evidence>